<evidence type="ECO:0000259" key="8">
    <source>
        <dbReference type="Pfam" id="PF14693"/>
    </source>
</evidence>
<proteinExistence type="inferred from homology"/>
<evidence type="ECO:0000313" key="10">
    <source>
        <dbReference type="Proteomes" id="UP000198859"/>
    </source>
</evidence>
<dbReference type="Pfam" id="PF01386">
    <property type="entry name" value="Ribosomal_L25p"/>
    <property type="match status" value="1"/>
</dbReference>
<evidence type="ECO:0000256" key="1">
    <source>
        <dbReference type="ARBA" id="ARBA00022730"/>
    </source>
</evidence>
<dbReference type="HAMAP" id="MF_01334">
    <property type="entry name" value="Ribosomal_bL25_CTC"/>
    <property type="match status" value="1"/>
</dbReference>
<dbReference type="GO" id="GO:0006412">
    <property type="term" value="P:translation"/>
    <property type="evidence" value="ECO:0007669"/>
    <property type="project" value="UniProtKB-UniRule"/>
</dbReference>
<dbReference type="EMBL" id="LT629757">
    <property type="protein sequence ID" value="SDS40798.1"/>
    <property type="molecule type" value="Genomic_DNA"/>
</dbReference>
<evidence type="ECO:0000256" key="2">
    <source>
        <dbReference type="ARBA" id="ARBA00022884"/>
    </source>
</evidence>
<dbReference type="SUPFAM" id="SSF50715">
    <property type="entry name" value="Ribosomal protein L25-like"/>
    <property type="match status" value="1"/>
</dbReference>
<name>A0A1H1RYW1_9ACTN</name>
<feature type="compositionally biased region" description="Acidic residues" evidence="6">
    <location>
        <begin position="187"/>
        <end position="214"/>
    </location>
</feature>
<feature type="region of interest" description="Disordered" evidence="6">
    <location>
        <begin position="187"/>
        <end position="235"/>
    </location>
</feature>
<evidence type="ECO:0000259" key="7">
    <source>
        <dbReference type="Pfam" id="PF01386"/>
    </source>
</evidence>
<dbReference type="Gene3D" id="2.40.240.10">
    <property type="entry name" value="Ribosomal Protein L25, Chain P"/>
    <property type="match status" value="1"/>
</dbReference>
<keyword evidence="2 5" id="KW-0694">RNA-binding</keyword>
<dbReference type="Pfam" id="PF14693">
    <property type="entry name" value="Ribosomal_TL5_C"/>
    <property type="match status" value="1"/>
</dbReference>
<evidence type="ECO:0000256" key="4">
    <source>
        <dbReference type="ARBA" id="ARBA00023274"/>
    </source>
</evidence>
<dbReference type="InterPro" id="IPR011035">
    <property type="entry name" value="Ribosomal_bL25/Gln-tRNA_synth"/>
</dbReference>
<keyword evidence="1 5" id="KW-0699">rRNA-binding</keyword>
<feature type="domain" description="Large ribosomal subunit protein bL25 L25" evidence="7">
    <location>
        <begin position="6"/>
        <end position="92"/>
    </location>
</feature>
<feature type="compositionally biased region" description="Acidic residues" evidence="6">
    <location>
        <begin position="224"/>
        <end position="235"/>
    </location>
</feature>
<dbReference type="InterPro" id="IPR020930">
    <property type="entry name" value="Ribosomal_uL5_bac-type"/>
</dbReference>
<dbReference type="RefSeq" id="WP_091728643.1">
    <property type="nucleotide sequence ID" value="NZ_LT629757.1"/>
</dbReference>
<gene>
    <name evidence="5" type="primary">rplY</name>
    <name evidence="5" type="synonym">ctc</name>
    <name evidence="9" type="ORF">SAMN04488570_1812</name>
</gene>
<comment type="similarity">
    <text evidence="5">Belongs to the bacterial ribosomal protein bL25 family. CTC subfamily.</text>
</comment>
<dbReference type="InterPro" id="IPR001021">
    <property type="entry name" value="Ribosomal_bL25_long"/>
</dbReference>
<evidence type="ECO:0000256" key="3">
    <source>
        <dbReference type="ARBA" id="ARBA00022980"/>
    </source>
</evidence>
<dbReference type="InterPro" id="IPR029751">
    <property type="entry name" value="Ribosomal_L25_dom"/>
</dbReference>
<sequence>MPEELIKAETRTEFGKGAARRIRRESKVPAVIYGHGNEPVHVTMPGHDTMMALKHGGSNALLSIDVEGKKYLALTKQVQSDPIKGFLEHLDFVEVRKGEMVTVDIPVVVVGESKSDALTVTELNTVSVEADATAIPESFEISVEDAEVGFQVFAKDLQLPSGATMLTDEDLLVVNVIHAPTAAEVDAELEEAEAEAGIERDESDEEAAEATEGSESEKAGEGDTVPETDANDGQR</sequence>
<dbReference type="NCBIfam" id="NF004131">
    <property type="entry name" value="PRK05618.2-1"/>
    <property type="match status" value="1"/>
</dbReference>
<accession>A0A1H1RYW1</accession>
<dbReference type="GO" id="GO:0003735">
    <property type="term" value="F:structural constituent of ribosome"/>
    <property type="evidence" value="ECO:0007669"/>
    <property type="project" value="InterPro"/>
</dbReference>
<dbReference type="OrthoDB" id="5242980at2"/>
<dbReference type="InterPro" id="IPR020056">
    <property type="entry name" value="Rbsml_bL25/Gln-tRNA_synth_N"/>
</dbReference>
<dbReference type="Proteomes" id="UP000198859">
    <property type="component" value="Chromosome I"/>
</dbReference>
<dbReference type="GO" id="GO:0008097">
    <property type="term" value="F:5S rRNA binding"/>
    <property type="evidence" value="ECO:0007669"/>
    <property type="project" value="InterPro"/>
</dbReference>
<evidence type="ECO:0000256" key="5">
    <source>
        <dbReference type="HAMAP-Rule" id="MF_01334"/>
    </source>
</evidence>
<comment type="function">
    <text evidence="5">This is one of the proteins that binds to the 5S RNA in the ribosome where it forms part of the central protuberance.</text>
</comment>
<dbReference type="STRING" id="642780.SAMN04488570_1812"/>
<reference evidence="10" key="1">
    <citation type="submission" date="2016-10" db="EMBL/GenBank/DDBJ databases">
        <authorList>
            <person name="Varghese N."/>
            <person name="Submissions S."/>
        </authorList>
    </citation>
    <scope>NUCLEOTIDE SEQUENCE [LARGE SCALE GENOMIC DNA]</scope>
    <source>
        <strain evidence="10">DSM 22127</strain>
    </source>
</reference>
<dbReference type="PANTHER" id="PTHR33284">
    <property type="entry name" value="RIBOSOMAL PROTEIN L25/GLN-TRNA SYNTHETASE, ANTI-CODON-BINDING DOMAIN-CONTAINING PROTEIN"/>
    <property type="match status" value="1"/>
</dbReference>
<comment type="subunit">
    <text evidence="5">Part of the 50S ribosomal subunit; part of the 5S rRNA/L5/L18/L25 subcomplex. Contacts the 5S rRNA. Binds to the 5S rRNA independently of L5 and L18.</text>
</comment>
<dbReference type="AlphaFoldDB" id="A0A1H1RYW1"/>
<keyword evidence="10" id="KW-1185">Reference proteome</keyword>
<dbReference type="CDD" id="cd00495">
    <property type="entry name" value="Ribosomal_L25_TL5_CTC"/>
    <property type="match status" value="1"/>
</dbReference>
<dbReference type="NCBIfam" id="NF004612">
    <property type="entry name" value="PRK05943.1"/>
    <property type="match status" value="1"/>
</dbReference>
<keyword evidence="3 5" id="KW-0689">Ribosomal protein</keyword>
<dbReference type="GO" id="GO:0022625">
    <property type="term" value="C:cytosolic large ribosomal subunit"/>
    <property type="evidence" value="ECO:0007669"/>
    <property type="project" value="TreeGrafter"/>
</dbReference>
<feature type="domain" description="Large ribosomal subunit protein bL25 beta" evidence="8">
    <location>
        <begin position="101"/>
        <end position="178"/>
    </location>
</feature>
<evidence type="ECO:0000256" key="6">
    <source>
        <dbReference type="SAM" id="MobiDB-lite"/>
    </source>
</evidence>
<keyword evidence="4 5" id="KW-0687">Ribonucleoprotein</keyword>
<dbReference type="PANTHER" id="PTHR33284:SF1">
    <property type="entry name" value="RIBOSOMAL PROTEIN L25_GLN-TRNA SYNTHETASE, ANTI-CODON-BINDING DOMAIN-CONTAINING PROTEIN"/>
    <property type="match status" value="1"/>
</dbReference>
<dbReference type="InterPro" id="IPR020057">
    <property type="entry name" value="Ribosomal_bL25_b-dom"/>
</dbReference>
<protein>
    <recommendedName>
        <fullName evidence="5">Large ribosomal subunit protein bL25</fullName>
    </recommendedName>
    <alternativeName>
        <fullName evidence="5">General stress protein CTC</fullName>
    </alternativeName>
</protein>
<evidence type="ECO:0000313" key="9">
    <source>
        <dbReference type="EMBL" id="SDS40798.1"/>
    </source>
</evidence>
<dbReference type="InterPro" id="IPR037121">
    <property type="entry name" value="Ribosomal_bL25_C"/>
</dbReference>
<dbReference type="NCBIfam" id="TIGR00731">
    <property type="entry name" value="bL25_bact_ctc"/>
    <property type="match status" value="1"/>
</dbReference>
<organism evidence="9 10">
    <name type="scientific">Nocardioides scoriae</name>
    <dbReference type="NCBI Taxonomy" id="642780"/>
    <lineage>
        <taxon>Bacteria</taxon>
        <taxon>Bacillati</taxon>
        <taxon>Actinomycetota</taxon>
        <taxon>Actinomycetes</taxon>
        <taxon>Propionibacteriales</taxon>
        <taxon>Nocardioidaceae</taxon>
        <taxon>Nocardioides</taxon>
    </lineage>
</organism>
<dbReference type="Gene3D" id="2.170.120.20">
    <property type="entry name" value="Ribosomal protein L25, beta domain"/>
    <property type="match status" value="1"/>
</dbReference>